<dbReference type="EC" id="7.1.1.2" evidence="7"/>
<keyword evidence="5 8" id="KW-0472">Membrane</keyword>
<evidence type="ECO:0000256" key="5">
    <source>
        <dbReference type="ARBA" id="ARBA00023136"/>
    </source>
</evidence>
<dbReference type="Pfam" id="PF00146">
    <property type="entry name" value="NADHdh"/>
    <property type="match status" value="1"/>
</dbReference>
<gene>
    <name evidence="9" type="primary">nad1</name>
</gene>
<dbReference type="EMBL" id="MG519331">
    <property type="protein sequence ID" value="AWA82077.1"/>
    <property type="molecule type" value="Genomic_DNA"/>
</dbReference>
<evidence type="ECO:0000256" key="2">
    <source>
        <dbReference type="ARBA" id="ARBA00010535"/>
    </source>
</evidence>
<evidence type="ECO:0000256" key="4">
    <source>
        <dbReference type="ARBA" id="ARBA00022989"/>
    </source>
</evidence>
<dbReference type="GO" id="GO:0009060">
    <property type="term" value="P:aerobic respiration"/>
    <property type="evidence" value="ECO:0007669"/>
    <property type="project" value="TreeGrafter"/>
</dbReference>
<evidence type="ECO:0000256" key="1">
    <source>
        <dbReference type="ARBA" id="ARBA00004141"/>
    </source>
</evidence>
<accession>A0A2S0S408</accession>
<proteinExistence type="inferred from homology"/>
<feature type="transmembrane region" description="Helical" evidence="8">
    <location>
        <begin position="141"/>
        <end position="163"/>
    </location>
</feature>
<keyword evidence="7" id="KW-0830">Ubiquinone</keyword>
<dbReference type="PANTHER" id="PTHR11432">
    <property type="entry name" value="NADH DEHYDROGENASE SUBUNIT 1"/>
    <property type="match status" value="1"/>
</dbReference>
<evidence type="ECO:0000256" key="7">
    <source>
        <dbReference type="RuleBase" id="RU000473"/>
    </source>
</evidence>
<dbReference type="GO" id="GO:0008137">
    <property type="term" value="F:NADH dehydrogenase (ubiquinone) activity"/>
    <property type="evidence" value="ECO:0007669"/>
    <property type="project" value="UniProtKB-EC"/>
</dbReference>
<feature type="transmembrane region" description="Helical" evidence="8">
    <location>
        <begin position="258"/>
        <end position="283"/>
    </location>
</feature>
<evidence type="ECO:0000313" key="9">
    <source>
        <dbReference type="EMBL" id="AWA82077.1"/>
    </source>
</evidence>
<dbReference type="GO" id="GO:0005743">
    <property type="term" value="C:mitochondrial inner membrane"/>
    <property type="evidence" value="ECO:0007669"/>
    <property type="project" value="UniProtKB-SubCell"/>
</dbReference>
<comment type="similarity">
    <text evidence="2 6">Belongs to the complex I subunit 1 family.</text>
</comment>
<geneLocation type="mitochondrion" evidence="9"/>
<keyword evidence="7 9" id="KW-0496">Mitochondrion</keyword>
<feature type="transmembrane region" description="Helical" evidence="8">
    <location>
        <begin position="303"/>
        <end position="323"/>
    </location>
</feature>
<comment type="subcellular location">
    <subcellularLocation>
        <location evidence="1">Membrane</location>
        <topology evidence="1">Multi-pass membrane protein</topology>
    </subcellularLocation>
    <subcellularLocation>
        <location evidence="6">Mitochondrion inner membrane</location>
        <topology evidence="6">Multi-pass membrane protein</topology>
    </subcellularLocation>
</comment>
<evidence type="ECO:0000256" key="3">
    <source>
        <dbReference type="ARBA" id="ARBA00022692"/>
    </source>
</evidence>
<dbReference type="InterPro" id="IPR018086">
    <property type="entry name" value="NADH_UbQ_OxRdtase_su1_CS"/>
</dbReference>
<dbReference type="AlphaFoldDB" id="A0A2S0S408"/>
<feature type="transmembrane region" description="Helical" evidence="8">
    <location>
        <begin position="212"/>
        <end position="231"/>
    </location>
</feature>
<comment type="catalytic activity">
    <reaction evidence="7">
        <text>a ubiquinone + NADH + 5 H(+)(in) = a ubiquinol + NAD(+) + 4 H(+)(out)</text>
        <dbReference type="Rhea" id="RHEA:29091"/>
        <dbReference type="Rhea" id="RHEA-COMP:9565"/>
        <dbReference type="Rhea" id="RHEA-COMP:9566"/>
        <dbReference type="ChEBI" id="CHEBI:15378"/>
        <dbReference type="ChEBI" id="CHEBI:16389"/>
        <dbReference type="ChEBI" id="CHEBI:17976"/>
        <dbReference type="ChEBI" id="CHEBI:57540"/>
        <dbReference type="ChEBI" id="CHEBI:57945"/>
        <dbReference type="EC" id="7.1.1.2"/>
    </reaction>
</comment>
<sequence>MYYKYQITLKYHLIMITNLNIKTKMINNNLTLTIINIVINLIDVLLVLLPVLLSVAFMTIIERKQLAAHQRRVGPNTVGYYGILQPFADALKLILKETVIPSQANKVLFYLAPIATLIFSLLGWGIVPFGSGITISDYSMGILYTLALSSLGVYGILFAGWSANSKYAFLGSLRSSASMISYELILSSAILIVIILTGSFNFTTIIESQQAVWFIVPLLPVFIFYFISILAETSRTPFDLQEAESELVAGFFTEHSSIIFVFFFLSEYSSIVLFSCITSILFLGGYNAPELLVNETFINLQSIILGVKTCLFCFLFVWVRATLPRLRYDQLIEFCWLNLLPVAVAFIILVPCILVAFDVAPY</sequence>
<evidence type="ECO:0000256" key="6">
    <source>
        <dbReference type="RuleBase" id="RU000471"/>
    </source>
</evidence>
<feature type="transmembrane region" description="Helical" evidence="8">
    <location>
        <begin position="107"/>
        <end position="129"/>
    </location>
</feature>
<dbReference type="PROSITE" id="PS00667">
    <property type="entry name" value="COMPLEX1_ND1_1"/>
    <property type="match status" value="1"/>
</dbReference>
<feature type="transmembrane region" description="Helical" evidence="8">
    <location>
        <begin position="335"/>
        <end position="357"/>
    </location>
</feature>
<dbReference type="GO" id="GO:0003954">
    <property type="term" value="F:NADH dehydrogenase activity"/>
    <property type="evidence" value="ECO:0007669"/>
    <property type="project" value="TreeGrafter"/>
</dbReference>
<dbReference type="PANTHER" id="PTHR11432:SF3">
    <property type="entry name" value="NADH-UBIQUINONE OXIDOREDUCTASE CHAIN 1"/>
    <property type="match status" value="1"/>
</dbReference>
<keyword evidence="4 8" id="KW-1133">Transmembrane helix</keyword>
<name>A0A2S0S408_9APHY</name>
<feature type="transmembrane region" description="Helical" evidence="8">
    <location>
        <begin position="30"/>
        <end position="58"/>
    </location>
</feature>
<feature type="transmembrane region" description="Helical" evidence="8">
    <location>
        <begin position="184"/>
        <end position="206"/>
    </location>
</feature>
<reference evidence="9" key="1">
    <citation type="journal article" name="Sci. Rep.">
        <title>Characterization and phylogenetic analysis of the complete mitochondrial genome of the medicinal fungus Laetiporus sulphureus.</title>
        <authorList>
            <person name="Li Q."/>
            <person name="Yang M."/>
            <person name="Chen C."/>
            <person name="Xiong C."/>
            <person name="Jin X."/>
            <person name="Pu Z."/>
            <person name="Huang W."/>
        </authorList>
    </citation>
    <scope>NUCLEOTIDE SEQUENCE</scope>
</reference>
<organism evidence="9">
    <name type="scientific">Laetiporus sulphureus</name>
    <dbReference type="NCBI Taxonomy" id="5630"/>
    <lineage>
        <taxon>Eukaryota</taxon>
        <taxon>Fungi</taxon>
        <taxon>Dikarya</taxon>
        <taxon>Basidiomycota</taxon>
        <taxon>Agaricomycotina</taxon>
        <taxon>Agaricomycetes</taxon>
        <taxon>Polyporales</taxon>
        <taxon>Laetiporus</taxon>
    </lineage>
</organism>
<dbReference type="HAMAP" id="MF_01350">
    <property type="entry name" value="NDH1_NuoH"/>
    <property type="match status" value="1"/>
</dbReference>
<protein>
    <recommendedName>
        <fullName evidence="7">NADH-ubiquinone oxidoreductase chain 1</fullName>
        <ecNumber evidence="7">7.1.1.2</ecNumber>
    </recommendedName>
</protein>
<evidence type="ECO:0000256" key="8">
    <source>
        <dbReference type="SAM" id="Phobius"/>
    </source>
</evidence>
<dbReference type="InterPro" id="IPR001694">
    <property type="entry name" value="NADH_UbQ_OxRdtase_su1/FPO"/>
</dbReference>
<keyword evidence="3 6" id="KW-0812">Transmembrane</keyword>
<keyword evidence="6" id="KW-0520">NAD</keyword>